<dbReference type="EMBL" id="JAVRFF010000027">
    <property type="protein sequence ID" value="MDT0475083.1"/>
    <property type="molecule type" value="Genomic_DNA"/>
</dbReference>
<evidence type="ECO:0000313" key="3">
    <source>
        <dbReference type="Proteomes" id="UP001180489"/>
    </source>
</evidence>
<accession>A0ABU2UP72</accession>
<protein>
    <submittedName>
        <fullName evidence="2">Protein kinase family protein</fullName>
    </submittedName>
</protein>
<sequence length="378" mass="41414">MPQSTAPCDPARLAAHTRAGAALARLDDHRLADLVYRAPALGTGIGGRAATLEVAGVRVFVKRVPLTDLERRPEHVRSTANLFGLPPHYQYGIGSSGFGAWREVAAHLTTTAWVLSGAYEGFPLLHHWRVLPDGPPTGFVDFLGGIDGAVAHWEGSPAVRRRLEAVAGARASLVLFLEFVPHTLADRLAADAVSRTWAERELLRGTAFMSGRGFVHFDAHFANLLTDGRRLYFADLGLALDSRFELTADEREFHAEHLVYDRSHSLTHLLRHHVLDRVRGGRDLGAFLRAWTEGRRPDDVPADLAGIVDRHAATALIFDAFAHRLLTRGRRTPFPGAALRRSLPAPEPDTDPERDTDPEPDTEPGPRPDLGPSTSSTR</sequence>
<keyword evidence="3" id="KW-1185">Reference proteome</keyword>
<dbReference type="Proteomes" id="UP001180489">
    <property type="component" value="Unassembled WGS sequence"/>
</dbReference>
<dbReference type="InterPro" id="IPR011009">
    <property type="entry name" value="Kinase-like_dom_sf"/>
</dbReference>
<dbReference type="RefSeq" id="WP_311636274.1">
    <property type="nucleotide sequence ID" value="NZ_JAVRFF010000027.1"/>
</dbReference>
<evidence type="ECO:0000313" key="2">
    <source>
        <dbReference type="EMBL" id="MDT0475083.1"/>
    </source>
</evidence>
<comment type="caution">
    <text evidence="2">The sequence shown here is derived from an EMBL/GenBank/DDBJ whole genome shotgun (WGS) entry which is preliminary data.</text>
</comment>
<reference evidence="2" key="1">
    <citation type="submission" date="2024-05" db="EMBL/GenBank/DDBJ databases">
        <title>30 novel species of actinomycetes from the DSMZ collection.</title>
        <authorList>
            <person name="Nouioui I."/>
        </authorList>
    </citation>
    <scope>NUCLEOTIDE SEQUENCE</scope>
    <source>
        <strain evidence="2">DSM 41014</strain>
    </source>
</reference>
<name>A0ABU2UP72_9ACTN</name>
<keyword evidence="2" id="KW-0808">Transferase</keyword>
<gene>
    <name evidence="2" type="ORF">RM863_23435</name>
</gene>
<organism evidence="2 3">
    <name type="scientific">Streptomyces hintoniae</name>
    <dbReference type="NCBI Taxonomy" id="3075521"/>
    <lineage>
        <taxon>Bacteria</taxon>
        <taxon>Bacillati</taxon>
        <taxon>Actinomycetota</taxon>
        <taxon>Actinomycetes</taxon>
        <taxon>Kitasatosporales</taxon>
        <taxon>Streptomycetaceae</taxon>
        <taxon>Streptomyces</taxon>
    </lineage>
</organism>
<proteinExistence type="predicted"/>
<keyword evidence="2" id="KW-0418">Kinase</keyword>
<feature type="region of interest" description="Disordered" evidence="1">
    <location>
        <begin position="334"/>
        <end position="378"/>
    </location>
</feature>
<dbReference type="GO" id="GO:0016301">
    <property type="term" value="F:kinase activity"/>
    <property type="evidence" value="ECO:0007669"/>
    <property type="project" value="UniProtKB-KW"/>
</dbReference>
<dbReference type="SUPFAM" id="SSF56112">
    <property type="entry name" value="Protein kinase-like (PK-like)"/>
    <property type="match status" value="1"/>
</dbReference>
<evidence type="ECO:0000256" key="1">
    <source>
        <dbReference type="SAM" id="MobiDB-lite"/>
    </source>
</evidence>